<name>G0NVG9_CAEBE</name>
<dbReference type="Proteomes" id="UP000008068">
    <property type="component" value="Unassembled WGS sequence"/>
</dbReference>
<accession>G0NVG9</accession>
<dbReference type="EMBL" id="GL379956">
    <property type="protein sequence ID" value="EGT38326.1"/>
    <property type="molecule type" value="Genomic_DNA"/>
</dbReference>
<dbReference type="FunCoup" id="G0NVG9">
    <property type="interactions" value="1914"/>
</dbReference>
<dbReference type="AlphaFoldDB" id="G0NVG9"/>
<organism evidence="2">
    <name type="scientific">Caenorhabditis brenneri</name>
    <name type="common">Nematode worm</name>
    <dbReference type="NCBI Taxonomy" id="135651"/>
    <lineage>
        <taxon>Eukaryota</taxon>
        <taxon>Metazoa</taxon>
        <taxon>Ecdysozoa</taxon>
        <taxon>Nematoda</taxon>
        <taxon>Chromadorea</taxon>
        <taxon>Rhabditida</taxon>
        <taxon>Rhabditina</taxon>
        <taxon>Rhabditomorpha</taxon>
        <taxon>Rhabditoidea</taxon>
        <taxon>Rhabditidae</taxon>
        <taxon>Peloderinae</taxon>
        <taxon>Caenorhabditis</taxon>
    </lineage>
</organism>
<dbReference type="OMA" id="VICENDY"/>
<dbReference type="InParanoid" id="G0NVG9"/>
<evidence type="ECO:0000313" key="2">
    <source>
        <dbReference type="Proteomes" id="UP000008068"/>
    </source>
</evidence>
<reference evidence="2" key="1">
    <citation type="submission" date="2011-07" db="EMBL/GenBank/DDBJ databases">
        <authorList>
            <consortium name="Caenorhabditis brenneri Sequencing and Analysis Consortium"/>
            <person name="Wilson R.K."/>
        </authorList>
    </citation>
    <scope>NUCLEOTIDE SEQUENCE [LARGE SCALE GENOMIC DNA]</scope>
    <source>
        <strain evidence="2">PB2801</strain>
    </source>
</reference>
<dbReference type="STRING" id="135651.G0NVG9"/>
<dbReference type="eggNOG" id="ENOG502TFRD">
    <property type="taxonomic scope" value="Eukaryota"/>
</dbReference>
<dbReference type="HOGENOM" id="CLU_369724_0_0_1"/>
<proteinExistence type="predicted"/>
<protein>
    <submittedName>
        <fullName evidence="1">Uncharacterized protein</fullName>
    </submittedName>
</protein>
<gene>
    <name evidence="1" type="ORF">CAEBREN_02579</name>
</gene>
<evidence type="ECO:0000313" key="1">
    <source>
        <dbReference type="EMBL" id="EGT38326.1"/>
    </source>
</evidence>
<sequence>MPPKKPAKPGLMQFFAKQQQEKYQNPQKNQNNDIDDSCQILFEKAPVKPANFTISTPKTPKVTTKWSETLERSAEKSAGRDWLNPFPMQVVSARKVNSSNSKSDLLANGFDGIHGNGIFYPIIEPIRSFEINLLKCAATSNCCIALPATSPSTSGRICAATVFNFLKSVFLCFLLSQYTLFSSRWFPRCRVLLVGSSESWASSLHQIGLESQTTKLTTLTQFKNMKQEAGRILLCTTPQCALKVVESTEAREFLEEIRLVMMDMKPTECCTKYKPIINALNVKDTFFRCVVLTTAISNTSRRTASITKRQLMITNLNLSDWIEQSETDFSFRSSNIPAGVEVKTWKSSENSTKLSEIVQNFEKFVDKTVDNLARQLIIPSKSIRKSIWTCWKTVKQSHPNDLDKVEMAEFLVNSYRILILDGVVAARNYVKKCTKDPEIQQKARDILEIFGGFSEFPAKFRHLSDSIEAFLKMNNHVLGVILCRDTDQSIEIQNYLELQLTARCTCVRVIGEGTPPGRNLCLLQRISTVFIDRKSPKIVILPLKLKDFIGYCDGLPLTELTFITSINRESLFNFRRFAGAYLLIVNDPIEMLRKEDGRLIVEDGKFAQKEAKNALKLGAVERYDFKFESSRLRIDVSRLPVQFFYPRLVGVVLEAMEEMTNLGKTHIEMSSKEHVELYKRMQNPDFSRFQRKKRPFWILEDLEHPLEKKPIEVEEMDFEQQFWNQDIQFLGDIKWSKLTDRFTKYMQDGPVVWSMSDKKRFEYVNEITSQQRLLDLDQLLRKLDTNFDISSSSS</sequence>
<dbReference type="OrthoDB" id="6513042at2759"/>
<keyword evidence="2" id="KW-1185">Reference proteome</keyword>